<dbReference type="AlphaFoldDB" id="A0A438C6X7"/>
<evidence type="ECO:0000313" key="2">
    <source>
        <dbReference type="Proteomes" id="UP000288805"/>
    </source>
</evidence>
<proteinExistence type="predicted"/>
<gene>
    <name evidence="1" type="ORF">CK203_099791</name>
</gene>
<dbReference type="Proteomes" id="UP000288805">
    <property type="component" value="Unassembled WGS sequence"/>
</dbReference>
<comment type="caution">
    <text evidence="1">The sequence shown here is derived from an EMBL/GenBank/DDBJ whole genome shotgun (WGS) entry which is preliminary data.</text>
</comment>
<reference evidence="1 2" key="1">
    <citation type="journal article" date="2018" name="PLoS Genet.">
        <title>Population sequencing reveals clonal diversity and ancestral inbreeding in the grapevine cultivar Chardonnay.</title>
        <authorList>
            <person name="Roach M.J."/>
            <person name="Johnson D.L."/>
            <person name="Bohlmann J."/>
            <person name="van Vuuren H.J."/>
            <person name="Jones S.J."/>
            <person name="Pretorius I.S."/>
            <person name="Schmidt S.A."/>
            <person name="Borneman A.R."/>
        </authorList>
    </citation>
    <scope>NUCLEOTIDE SEQUENCE [LARGE SCALE GENOMIC DNA]</scope>
    <source>
        <strain evidence="2">cv. Chardonnay</strain>
        <tissue evidence="1">Leaf</tissue>
    </source>
</reference>
<sequence>MLSHYNKKMKYLSTLSTAFCSHMSSASNFKTPSQKKKLYPLILPLTVGLLNQEHPRITELIFLFINKMVFLILQEEDAQEVMDKNTATITVITDLNANYVANLVIL</sequence>
<name>A0A438C6X7_VITVI</name>
<protein>
    <submittedName>
        <fullName evidence="1">Uncharacterized protein</fullName>
    </submittedName>
</protein>
<accession>A0A438C6X7</accession>
<organism evidence="1 2">
    <name type="scientific">Vitis vinifera</name>
    <name type="common">Grape</name>
    <dbReference type="NCBI Taxonomy" id="29760"/>
    <lineage>
        <taxon>Eukaryota</taxon>
        <taxon>Viridiplantae</taxon>
        <taxon>Streptophyta</taxon>
        <taxon>Embryophyta</taxon>
        <taxon>Tracheophyta</taxon>
        <taxon>Spermatophyta</taxon>
        <taxon>Magnoliopsida</taxon>
        <taxon>eudicotyledons</taxon>
        <taxon>Gunneridae</taxon>
        <taxon>Pentapetalae</taxon>
        <taxon>rosids</taxon>
        <taxon>Vitales</taxon>
        <taxon>Vitaceae</taxon>
        <taxon>Viteae</taxon>
        <taxon>Vitis</taxon>
    </lineage>
</organism>
<evidence type="ECO:0000313" key="1">
    <source>
        <dbReference type="EMBL" id="RVW19002.1"/>
    </source>
</evidence>
<dbReference type="EMBL" id="QGNW01002505">
    <property type="protein sequence ID" value="RVW19002.1"/>
    <property type="molecule type" value="Genomic_DNA"/>
</dbReference>